<evidence type="ECO:0000313" key="2">
    <source>
        <dbReference type="Proteomes" id="UP000580250"/>
    </source>
</evidence>
<dbReference type="AlphaFoldDB" id="A0A6V7V1B8"/>
<accession>A0A6V7V1B8</accession>
<sequence>MFEGLPPAQMTSSSQFASMQRPYRPYLHAESSGMQSNPGFMPNF</sequence>
<comment type="caution">
    <text evidence="1">The sequence shown here is derived from an EMBL/GenBank/DDBJ whole genome shotgun (WGS) entry which is preliminary data.</text>
</comment>
<name>A0A6V7V1B8_MELEN</name>
<proteinExistence type="predicted"/>
<protein>
    <submittedName>
        <fullName evidence="1">Uncharacterized protein</fullName>
    </submittedName>
</protein>
<evidence type="ECO:0000313" key="1">
    <source>
        <dbReference type="EMBL" id="CAD2167981.1"/>
    </source>
</evidence>
<dbReference type="Proteomes" id="UP000580250">
    <property type="component" value="Unassembled WGS sequence"/>
</dbReference>
<reference evidence="1 2" key="1">
    <citation type="submission" date="2020-08" db="EMBL/GenBank/DDBJ databases">
        <authorList>
            <person name="Koutsovoulos G."/>
            <person name="Danchin GJ E."/>
        </authorList>
    </citation>
    <scope>NUCLEOTIDE SEQUENCE [LARGE SCALE GENOMIC DNA]</scope>
</reference>
<dbReference type="EMBL" id="CAJEWN010000134">
    <property type="protein sequence ID" value="CAD2167981.1"/>
    <property type="molecule type" value="Genomic_DNA"/>
</dbReference>
<gene>
    <name evidence="1" type="ORF">MENT_LOCUS19305</name>
</gene>
<organism evidence="1 2">
    <name type="scientific">Meloidogyne enterolobii</name>
    <name type="common">Root-knot nematode worm</name>
    <name type="synonym">Meloidogyne mayaguensis</name>
    <dbReference type="NCBI Taxonomy" id="390850"/>
    <lineage>
        <taxon>Eukaryota</taxon>
        <taxon>Metazoa</taxon>
        <taxon>Ecdysozoa</taxon>
        <taxon>Nematoda</taxon>
        <taxon>Chromadorea</taxon>
        <taxon>Rhabditida</taxon>
        <taxon>Tylenchina</taxon>
        <taxon>Tylenchomorpha</taxon>
        <taxon>Tylenchoidea</taxon>
        <taxon>Meloidogynidae</taxon>
        <taxon>Meloidogyninae</taxon>
        <taxon>Meloidogyne</taxon>
    </lineage>
</organism>